<evidence type="ECO:0000256" key="1">
    <source>
        <dbReference type="ARBA" id="ARBA00022729"/>
    </source>
</evidence>
<feature type="domain" description="GH10" evidence="10">
    <location>
        <begin position="361"/>
        <end position="693"/>
    </location>
</feature>
<dbReference type="RefSeq" id="WP_179812747.1">
    <property type="nucleotide sequence ID" value="NZ_JACBZD010000001.1"/>
</dbReference>
<dbReference type="Proteomes" id="UP000567795">
    <property type="component" value="Unassembled WGS sequence"/>
</dbReference>
<feature type="signal peptide" evidence="8">
    <location>
        <begin position="1"/>
        <end position="33"/>
    </location>
</feature>
<dbReference type="Gene3D" id="3.20.20.80">
    <property type="entry name" value="Glycosidases"/>
    <property type="match status" value="1"/>
</dbReference>
<dbReference type="Pfam" id="PF00331">
    <property type="entry name" value="Glyco_hydro_10"/>
    <property type="match status" value="1"/>
</dbReference>
<keyword evidence="5 7" id="KW-0326">Glycosidase</keyword>
<evidence type="ECO:0000256" key="8">
    <source>
        <dbReference type="SAM" id="SignalP"/>
    </source>
</evidence>
<protein>
    <recommendedName>
        <fullName evidence="7">Beta-xylanase</fullName>
        <ecNumber evidence="7">3.2.1.8</ecNumber>
    </recommendedName>
</protein>
<name>A0A852ZMV2_9ACTN</name>
<evidence type="ECO:0000256" key="2">
    <source>
        <dbReference type="ARBA" id="ARBA00022737"/>
    </source>
</evidence>
<dbReference type="PROSITE" id="PS51760">
    <property type="entry name" value="GH10_2"/>
    <property type="match status" value="1"/>
</dbReference>
<keyword evidence="11" id="KW-0858">Xylan degradation</keyword>
<keyword evidence="4 7" id="KW-0119">Carbohydrate metabolism</keyword>
<dbReference type="InterPro" id="IPR003305">
    <property type="entry name" value="CenC_carb-bd"/>
</dbReference>
<dbReference type="Pfam" id="PF00553">
    <property type="entry name" value="CBM_2"/>
    <property type="match status" value="1"/>
</dbReference>
<comment type="catalytic activity">
    <reaction evidence="7">
        <text>Endohydrolysis of (1-&gt;4)-beta-D-xylosidic linkages in xylans.</text>
        <dbReference type="EC" id="3.2.1.8"/>
    </reaction>
</comment>
<dbReference type="InterPro" id="IPR012291">
    <property type="entry name" value="CBM2_carb-bd_dom_sf"/>
</dbReference>
<evidence type="ECO:0000256" key="6">
    <source>
        <dbReference type="ARBA" id="ARBA00023326"/>
    </source>
</evidence>
<evidence type="ECO:0000256" key="7">
    <source>
        <dbReference type="RuleBase" id="RU361174"/>
    </source>
</evidence>
<dbReference type="Gene3D" id="2.60.120.260">
    <property type="entry name" value="Galactose-binding domain-like"/>
    <property type="match status" value="2"/>
</dbReference>
<dbReference type="InterPro" id="IPR008979">
    <property type="entry name" value="Galactose-bd-like_sf"/>
</dbReference>
<dbReference type="SUPFAM" id="SSF49384">
    <property type="entry name" value="Carbohydrate-binding domain"/>
    <property type="match status" value="1"/>
</dbReference>
<dbReference type="Gene3D" id="2.60.40.290">
    <property type="match status" value="1"/>
</dbReference>
<dbReference type="GO" id="GO:0031176">
    <property type="term" value="F:endo-1,4-beta-xylanase activity"/>
    <property type="evidence" value="ECO:0007669"/>
    <property type="project" value="UniProtKB-EC"/>
</dbReference>
<reference evidence="11 12" key="1">
    <citation type="submission" date="2020-07" db="EMBL/GenBank/DDBJ databases">
        <title>Sequencing the genomes of 1000 actinobacteria strains.</title>
        <authorList>
            <person name="Klenk H.-P."/>
        </authorList>
    </citation>
    <scope>NUCLEOTIDE SEQUENCE [LARGE SCALE GENOMIC DNA]</scope>
    <source>
        <strain evidence="11 12">DSM 42178</strain>
    </source>
</reference>
<dbReference type="SMART" id="SM00637">
    <property type="entry name" value="CBD_II"/>
    <property type="match status" value="1"/>
</dbReference>
<gene>
    <name evidence="11" type="ORF">FHU37_000686</name>
</gene>
<comment type="caution">
    <text evidence="11">The sequence shown here is derived from an EMBL/GenBank/DDBJ whole genome shotgun (WGS) entry which is preliminary data.</text>
</comment>
<dbReference type="InterPro" id="IPR044846">
    <property type="entry name" value="GH10"/>
</dbReference>
<comment type="similarity">
    <text evidence="7">Belongs to the glycosyl hydrolase 10 (cellulase F) family.</text>
</comment>
<dbReference type="PROSITE" id="PS51173">
    <property type="entry name" value="CBM2"/>
    <property type="match status" value="1"/>
</dbReference>
<dbReference type="InterPro" id="IPR008965">
    <property type="entry name" value="CBM2/CBM3_carb-bd_dom_sf"/>
</dbReference>
<dbReference type="SUPFAM" id="SSF49785">
    <property type="entry name" value="Galactose-binding domain-like"/>
    <property type="match status" value="2"/>
</dbReference>
<feature type="domain" description="CBM2" evidence="9">
    <location>
        <begin position="698"/>
        <end position="808"/>
    </location>
</feature>
<keyword evidence="2" id="KW-0677">Repeat</keyword>
<evidence type="ECO:0000259" key="9">
    <source>
        <dbReference type="PROSITE" id="PS51173"/>
    </source>
</evidence>
<evidence type="ECO:0000259" key="10">
    <source>
        <dbReference type="PROSITE" id="PS51760"/>
    </source>
</evidence>
<evidence type="ECO:0000256" key="5">
    <source>
        <dbReference type="ARBA" id="ARBA00023295"/>
    </source>
</evidence>
<evidence type="ECO:0000313" key="11">
    <source>
        <dbReference type="EMBL" id="NYI03743.1"/>
    </source>
</evidence>
<feature type="chain" id="PRO_5032624926" description="Beta-xylanase" evidence="8">
    <location>
        <begin position="34"/>
        <end position="808"/>
    </location>
</feature>
<evidence type="ECO:0000256" key="3">
    <source>
        <dbReference type="ARBA" id="ARBA00022801"/>
    </source>
</evidence>
<keyword evidence="6 7" id="KW-0624">Polysaccharide degradation</keyword>
<keyword evidence="3 7" id="KW-0378">Hydrolase</keyword>
<proteinExistence type="inferred from homology"/>
<sequence length="808" mass="87143">MQLRKRGARRRVAALLLAGTLALLTPAVAPATADTPTDATATAASAAADPVPVASYDFEDATTQGWTPRGAAQLAVTDDAHGGTGALATTGRTDTWHGPARDVLGLLQTNATYLITGYARLAAGQPATDLALTMQRTPVDADTTWERIASAPATDAEWVRLQGEYTFTSDASELQLYLEATDATSAYLLDDLTITMTAPPPDGPPDRAGVVTDFETGTAQGWAPRIGSESVSAVATPDAHGGTHALLTTDRTASYAGPAFNLLGRMRKGDTYTLSAWTRLAPGQSPTALRMSIERRWEGTPSYTTVVGDTTVTADGWVNLRGSYTLVHDVDFLSVYLEGAAGVSFYLDDFELAWVEPTPIQTDIPALRDAFPEHVRVGGAVERPETVGVHAELLERHYDSVTAGNAMKWDATEPTEGQFTWDEADHIVEYARENGLGVRGHTLVWHNQTPAWVFRDADGAEMTPTPENKALLLARLEAHIRAVAGRYADDVYAWDVVNEVIDESQPDGMRRSKWYEITGLDYIRTAFRVAREVAPDAKLYINDYNTEIPAKRAFLHDLVAQLKAEGVPVDGVGHQMHINIAWPAVGEIERTITDFVDLDVEQQITEFDMSVYDNPTDSYDPVPAELLVEQGYRYRDVFAALRRQADHLTGITFWGLGDDRTWLTQFPIARIDLPLPFDQRLQAKPAYWGIVDPTRLPPPAVTAECAASYRVVARWTGGFQVEVQVRNTGTTPIDGWTVTWPLPAGQSVSGSWSSALTVADGGVTARNLAWNGRLAAGAGTSFGFTGTAPGSGDLGAAPAVDCAATAAG</sequence>
<dbReference type="InterPro" id="IPR001919">
    <property type="entry name" value="CBD2"/>
</dbReference>
<dbReference type="EC" id="3.2.1.8" evidence="7"/>
<dbReference type="EMBL" id="JACBZD010000001">
    <property type="protein sequence ID" value="NYI03743.1"/>
    <property type="molecule type" value="Genomic_DNA"/>
</dbReference>
<dbReference type="SMART" id="SM00633">
    <property type="entry name" value="Glyco_10"/>
    <property type="match status" value="1"/>
</dbReference>
<keyword evidence="12" id="KW-1185">Reference proteome</keyword>
<evidence type="ECO:0000256" key="4">
    <source>
        <dbReference type="ARBA" id="ARBA00023277"/>
    </source>
</evidence>
<dbReference type="PRINTS" id="PR00134">
    <property type="entry name" value="GLHYDRLASE10"/>
</dbReference>
<dbReference type="SUPFAM" id="SSF51445">
    <property type="entry name" value="(Trans)glycosidases"/>
    <property type="match status" value="1"/>
</dbReference>
<dbReference type="GO" id="GO:0030247">
    <property type="term" value="F:polysaccharide binding"/>
    <property type="evidence" value="ECO:0007669"/>
    <property type="project" value="UniProtKB-UniRule"/>
</dbReference>
<dbReference type="Pfam" id="PF02018">
    <property type="entry name" value="CBM_4_9"/>
    <property type="match status" value="2"/>
</dbReference>
<dbReference type="PANTHER" id="PTHR31490">
    <property type="entry name" value="GLYCOSYL HYDROLASE"/>
    <property type="match status" value="1"/>
</dbReference>
<dbReference type="InterPro" id="IPR001000">
    <property type="entry name" value="GH10_dom"/>
</dbReference>
<dbReference type="PANTHER" id="PTHR31490:SF90">
    <property type="entry name" value="ENDO-1,4-BETA-XYLANASE A"/>
    <property type="match status" value="1"/>
</dbReference>
<organism evidence="11 12">
    <name type="scientific">Allostreptomyces psammosilenae</name>
    <dbReference type="NCBI Taxonomy" id="1892865"/>
    <lineage>
        <taxon>Bacteria</taxon>
        <taxon>Bacillati</taxon>
        <taxon>Actinomycetota</taxon>
        <taxon>Actinomycetes</taxon>
        <taxon>Kitasatosporales</taxon>
        <taxon>Streptomycetaceae</taxon>
        <taxon>Allostreptomyces</taxon>
    </lineage>
</organism>
<dbReference type="AlphaFoldDB" id="A0A852ZMV2"/>
<evidence type="ECO:0000313" key="12">
    <source>
        <dbReference type="Proteomes" id="UP000567795"/>
    </source>
</evidence>
<dbReference type="InterPro" id="IPR017853">
    <property type="entry name" value="GH"/>
</dbReference>
<accession>A0A852ZMV2</accession>
<dbReference type="GO" id="GO:0045493">
    <property type="term" value="P:xylan catabolic process"/>
    <property type="evidence" value="ECO:0007669"/>
    <property type="project" value="UniProtKB-KW"/>
</dbReference>
<keyword evidence="1 8" id="KW-0732">Signal</keyword>